<reference evidence="2" key="5">
    <citation type="submission" date="2015-06" db="UniProtKB">
        <authorList>
            <consortium name="EnsemblFungi"/>
        </authorList>
    </citation>
    <scope>IDENTIFICATION</scope>
    <source>
        <strain evidence="2">ATCC 64411</strain>
    </source>
</reference>
<dbReference type="EnsemblFungi" id="MAPG_01632T0">
    <property type="protein sequence ID" value="MAPG_01632T0"/>
    <property type="gene ID" value="MAPG_01632"/>
</dbReference>
<sequence>MRSTMQDDVAATAFHGETYRYVLKFGVRRRVQNSRYGWRGPQLHLGQGCRSEVVSRNLLVRREALDWVVSADLILGANGDIDWARMTCHREPTTTTALASKPVAGAFAERPPSYPNVAWVQYIGRRIAERPPTLMRVFDASIAQLGRATDKHVFVLV</sequence>
<reference evidence="1" key="1">
    <citation type="submission" date="2010-05" db="EMBL/GenBank/DDBJ databases">
        <title>The Genome Sequence of Magnaporthe poae strain ATCC 64411.</title>
        <authorList>
            <consortium name="The Broad Institute Genome Sequencing Platform"/>
            <consortium name="Broad Institute Genome Sequencing Center for Infectious Disease"/>
            <person name="Ma L.-J."/>
            <person name="Dead R."/>
            <person name="Young S."/>
            <person name="Zeng Q."/>
            <person name="Koehrsen M."/>
            <person name="Alvarado L."/>
            <person name="Berlin A."/>
            <person name="Chapman S.B."/>
            <person name="Chen Z."/>
            <person name="Freedman E."/>
            <person name="Gellesch M."/>
            <person name="Goldberg J."/>
            <person name="Griggs A."/>
            <person name="Gujja S."/>
            <person name="Heilman E.R."/>
            <person name="Heiman D."/>
            <person name="Hepburn T."/>
            <person name="Howarth C."/>
            <person name="Jen D."/>
            <person name="Larson L."/>
            <person name="Mehta T."/>
            <person name="Neiman D."/>
            <person name="Pearson M."/>
            <person name="Roberts A."/>
            <person name="Saif S."/>
            <person name="Shea T."/>
            <person name="Shenoy N."/>
            <person name="Sisk P."/>
            <person name="Stolte C."/>
            <person name="Sykes S."/>
            <person name="Walk T."/>
            <person name="White J."/>
            <person name="Yandava C."/>
            <person name="Haas B."/>
            <person name="Nusbaum C."/>
            <person name="Birren B."/>
        </authorList>
    </citation>
    <scope>NUCLEOTIDE SEQUENCE</scope>
    <source>
        <strain evidence="1">ATCC 64411</strain>
    </source>
</reference>
<dbReference type="Proteomes" id="UP000011715">
    <property type="component" value="Unassembled WGS sequence"/>
</dbReference>
<evidence type="ECO:0000313" key="2">
    <source>
        <dbReference type="EnsemblFungi" id="MAPG_01632T0"/>
    </source>
</evidence>
<dbReference type="EMBL" id="GL876966">
    <property type="protein sequence ID" value="KLU82560.1"/>
    <property type="molecule type" value="Genomic_DNA"/>
</dbReference>
<organism evidence="2 3">
    <name type="scientific">Magnaporthiopsis poae (strain ATCC 64411 / 73-15)</name>
    <name type="common">Kentucky bluegrass fungus</name>
    <name type="synonym">Magnaporthe poae</name>
    <dbReference type="NCBI Taxonomy" id="644358"/>
    <lineage>
        <taxon>Eukaryota</taxon>
        <taxon>Fungi</taxon>
        <taxon>Dikarya</taxon>
        <taxon>Ascomycota</taxon>
        <taxon>Pezizomycotina</taxon>
        <taxon>Sordariomycetes</taxon>
        <taxon>Sordariomycetidae</taxon>
        <taxon>Magnaporthales</taxon>
        <taxon>Magnaporthaceae</taxon>
        <taxon>Magnaporthiopsis</taxon>
    </lineage>
</organism>
<accession>A0A0C4DP78</accession>
<reference evidence="1" key="3">
    <citation type="submission" date="2011-03" db="EMBL/GenBank/DDBJ databases">
        <title>Annotation of Magnaporthe poae ATCC 64411.</title>
        <authorList>
            <person name="Ma L.-J."/>
            <person name="Dead R."/>
            <person name="Young S.K."/>
            <person name="Zeng Q."/>
            <person name="Gargeya S."/>
            <person name="Fitzgerald M."/>
            <person name="Haas B."/>
            <person name="Abouelleil A."/>
            <person name="Alvarado L."/>
            <person name="Arachchi H.M."/>
            <person name="Berlin A."/>
            <person name="Brown A."/>
            <person name="Chapman S.B."/>
            <person name="Chen Z."/>
            <person name="Dunbar C."/>
            <person name="Freedman E."/>
            <person name="Gearin G."/>
            <person name="Gellesch M."/>
            <person name="Goldberg J."/>
            <person name="Griggs A."/>
            <person name="Gujja S."/>
            <person name="Heiman D."/>
            <person name="Howarth C."/>
            <person name="Larson L."/>
            <person name="Lui A."/>
            <person name="MacDonald P.J.P."/>
            <person name="Mehta T."/>
            <person name="Montmayeur A."/>
            <person name="Murphy C."/>
            <person name="Neiman D."/>
            <person name="Pearson M."/>
            <person name="Priest M."/>
            <person name="Roberts A."/>
            <person name="Saif S."/>
            <person name="Shea T."/>
            <person name="Shenoy N."/>
            <person name="Sisk P."/>
            <person name="Stolte C."/>
            <person name="Sykes S."/>
            <person name="Yandava C."/>
            <person name="Wortman J."/>
            <person name="Nusbaum C."/>
            <person name="Birren B."/>
        </authorList>
    </citation>
    <scope>NUCLEOTIDE SEQUENCE</scope>
    <source>
        <strain evidence="1">ATCC 64411</strain>
    </source>
</reference>
<proteinExistence type="predicted"/>
<dbReference type="VEuPathDB" id="FungiDB:MAPG_01632"/>
<evidence type="ECO:0000313" key="1">
    <source>
        <dbReference type="EMBL" id="KLU82560.1"/>
    </source>
</evidence>
<reference evidence="3" key="2">
    <citation type="submission" date="2010-05" db="EMBL/GenBank/DDBJ databases">
        <title>The genome sequence of Magnaporthe poae strain ATCC 64411.</title>
        <authorList>
            <person name="Ma L.-J."/>
            <person name="Dead R."/>
            <person name="Young S."/>
            <person name="Zeng Q."/>
            <person name="Koehrsen M."/>
            <person name="Alvarado L."/>
            <person name="Berlin A."/>
            <person name="Chapman S.B."/>
            <person name="Chen Z."/>
            <person name="Freedman E."/>
            <person name="Gellesch M."/>
            <person name="Goldberg J."/>
            <person name="Griggs A."/>
            <person name="Gujja S."/>
            <person name="Heilman E.R."/>
            <person name="Heiman D."/>
            <person name="Hepburn T."/>
            <person name="Howarth C."/>
            <person name="Jen D."/>
            <person name="Larson L."/>
            <person name="Mehta T."/>
            <person name="Neiman D."/>
            <person name="Pearson M."/>
            <person name="Roberts A."/>
            <person name="Saif S."/>
            <person name="Shea T."/>
            <person name="Shenoy N."/>
            <person name="Sisk P."/>
            <person name="Stolte C."/>
            <person name="Sykes S."/>
            <person name="Walk T."/>
            <person name="White J."/>
            <person name="Yandava C."/>
            <person name="Haas B."/>
            <person name="Nusbaum C."/>
            <person name="Birren B."/>
        </authorList>
    </citation>
    <scope>NUCLEOTIDE SEQUENCE [LARGE SCALE GENOMIC DNA]</scope>
    <source>
        <strain evidence="3">ATCC 64411 / 73-15</strain>
    </source>
</reference>
<dbReference type="EMBL" id="ADBL01000397">
    <property type="status" value="NOT_ANNOTATED_CDS"/>
    <property type="molecule type" value="Genomic_DNA"/>
</dbReference>
<protein>
    <submittedName>
        <fullName evidence="1 2">Uncharacterized protein</fullName>
    </submittedName>
</protein>
<gene>
    <name evidence="1" type="ORF">MAPG_01632</name>
</gene>
<evidence type="ECO:0000313" key="3">
    <source>
        <dbReference type="Proteomes" id="UP000011715"/>
    </source>
</evidence>
<dbReference type="AlphaFoldDB" id="A0A0C4DP78"/>
<name>A0A0C4DP78_MAGP6</name>
<keyword evidence="3" id="KW-1185">Reference proteome</keyword>
<reference evidence="2" key="4">
    <citation type="journal article" date="2015" name="G3 (Bethesda)">
        <title>Genome sequences of three phytopathogenic species of the Magnaporthaceae family of fungi.</title>
        <authorList>
            <person name="Okagaki L.H."/>
            <person name="Nunes C.C."/>
            <person name="Sailsbery J."/>
            <person name="Clay B."/>
            <person name="Brown D."/>
            <person name="John T."/>
            <person name="Oh Y."/>
            <person name="Young N."/>
            <person name="Fitzgerald M."/>
            <person name="Haas B.J."/>
            <person name="Zeng Q."/>
            <person name="Young S."/>
            <person name="Adiconis X."/>
            <person name="Fan L."/>
            <person name="Levin J.Z."/>
            <person name="Mitchell T.K."/>
            <person name="Okubara P.A."/>
            <person name="Farman M.L."/>
            <person name="Kohn L.M."/>
            <person name="Birren B."/>
            <person name="Ma L.-J."/>
            <person name="Dean R.A."/>
        </authorList>
    </citation>
    <scope>NUCLEOTIDE SEQUENCE</scope>
    <source>
        <strain evidence="2">ATCC 64411 / 73-15</strain>
    </source>
</reference>